<gene>
    <name evidence="1" type="ORF">BHD05_08395</name>
</gene>
<dbReference type="OrthoDB" id="3210767at2"/>
<protein>
    <recommendedName>
        <fullName evidence="3">Peroxide stress protein YaaA</fullName>
    </recommendedName>
</protein>
<dbReference type="Pfam" id="PF03883">
    <property type="entry name" value="H2O2_YaaD"/>
    <property type="match status" value="1"/>
</dbReference>
<sequence>MLVLLPPSETKRDGGDDRALDLSRLSYQGLTGSRVAALAATSALALDPDAMAAALRLGPTQRGELERNRCIAQSPVMAAMDRYTGVLYDALDAATLSPGARSLAKSSVVIHSALFGLLGAGDSIPAYRLSHDSRLPGLKLRSLWSASIGAELERHDGLILDLRSEAYVALGPVPDRAESYFLRVVAAGVDGQKRALNHFNKKGKGEFLRALLEAGQDHADSASLIEWAQSCGIRLALGAPGELELEVEQVVAAKR</sequence>
<dbReference type="PANTHER" id="PTHR30283:SF4">
    <property type="entry name" value="PEROXIDE STRESS RESISTANCE PROTEIN YAAA"/>
    <property type="match status" value="1"/>
</dbReference>
<accession>A0A7L5AH93</accession>
<dbReference type="AlphaFoldDB" id="A0A7L5AH93"/>
<evidence type="ECO:0000313" key="1">
    <source>
        <dbReference type="EMBL" id="QHO69657.1"/>
    </source>
</evidence>
<dbReference type="KEGG" id="mant:BHD05_08395"/>
<keyword evidence="2" id="KW-1185">Reference proteome</keyword>
<organism evidence="1 2">
    <name type="scientific">Marisediminicola antarctica</name>
    <dbReference type="NCBI Taxonomy" id="674079"/>
    <lineage>
        <taxon>Bacteria</taxon>
        <taxon>Bacillati</taxon>
        <taxon>Actinomycetota</taxon>
        <taxon>Actinomycetes</taxon>
        <taxon>Micrococcales</taxon>
        <taxon>Microbacteriaceae</taxon>
        <taxon>Marisediminicola</taxon>
    </lineage>
</organism>
<proteinExistence type="predicted"/>
<dbReference type="EMBL" id="CP017146">
    <property type="protein sequence ID" value="QHO69657.1"/>
    <property type="molecule type" value="Genomic_DNA"/>
</dbReference>
<dbReference type="PANTHER" id="PTHR30283">
    <property type="entry name" value="PEROXIDE STRESS RESPONSE PROTEIN YAAA"/>
    <property type="match status" value="1"/>
</dbReference>
<dbReference type="GO" id="GO:0005829">
    <property type="term" value="C:cytosol"/>
    <property type="evidence" value="ECO:0007669"/>
    <property type="project" value="TreeGrafter"/>
</dbReference>
<reference evidence="1 2" key="1">
    <citation type="submission" date="2016-09" db="EMBL/GenBank/DDBJ databases">
        <title>Complete genome sequence of microbes from the polar regions.</title>
        <authorList>
            <person name="Liao L."/>
            <person name="Chen B."/>
        </authorList>
    </citation>
    <scope>NUCLEOTIDE SEQUENCE [LARGE SCALE GENOMIC DNA]</scope>
    <source>
        <strain evidence="1 2">ZS314</strain>
    </source>
</reference>
<dbReference type="InterPro" id="IPR005583">
    <property type="entry name" value="YaaA"/>
</dbReference>
<dbReference type="GO" id="GO:0033194">
    <property type="term" value="P:response to hydroperoxide"/>
    <property type="evidence" value="ECO:0007669"/>
    <property type="project" value="TreeGrafter"/>
</dbReference>
<evidence type="ECO:0000313" key="2">
    <source>
        <dbReference type="Proteomes" id="UP000464507"/>
    </source>
</evidence>
<name>A0A7L5AH93_9MICO</name>
<dbReference type="RefSeq" id="WP_161886035.1">
    <property type="nucleotide sequence ID" value="NZ_CP017146.1"/>
</dbReference>
<dbReference type="Proteomes" id="UP000464507">
    <property type="component" value="Chromosome"/>
</dbReference>
<evidence type="ECO:0008006" key="3">
    <source>
        <dbReference type="Google" id="ProtNLM"/>
    </source>
</evidence>